<dbReference type="GeneID" id="54345300"/>
<dbReference type="RefSeq" id="XP_033448607.1">
    <property type="nucleotide sequence ID" value="XM_033587654.1"/>
</dbReference>
<evidence type="ECO:0000313" key="2">
    <source>
        <dbReference type="EMBL" id="KAF1928355.1"/>
    </source>
</evidence>
<feature type="region of interest" description="Disordered" evidence="1">
    <location>
        <begin position="41"/>
        <end position="108"/>
    </location>
</feature>
<name>A0A6A5RJ01_9PLEO</name>
<reference evidence="2" key="1">
    <citation type="journal article" date="2020" name="Stud. Mycol.">
        <title>101 Dothideomycetes genomes: a test case for predicting lifestyles and emergence of pathogens.</title>
        <authorList>
            <person name="Haridas S."/>
            <person name="Albert R."/>
            <person name="Binder M."/>
            <person name="Bloem J."/>
            <person name="Labutti K."/>
            <person name="Salamov A."/>
            <person name="Andreopoulos B."/>
            <person name="Baker S."/>
            <person name="Barry K."/>
            <person name="Bills G."/>
            <person name="Bluhm B."/>
            <person name="Cannon C."/>
            <person name="Castanera R."/>
            <person name="Culley D."/>
            <person name="Daum C."/>
            <person name="Ezra D."/>
            <person name="Gonzalez J."/>
            <person name="Henrissat B."/>
            <person name="Kuo A."/>
            <person name="Liang C."/>
            <person name="Lipzen A."/>
            <person name="Lutzoni F."/>
            <person name="Magnuson J."/>
            <person name="Mondo S."/>
            <person name="Nolan M."/>
            <person name="Ohm R."/>
            <person name="Pangilinan J."/>
            <person name="Park H.-J."/>
            <person name="Ramirez L."/>
            <person name="Alfaro M."/>
            <person name="Sun H."/>
            <person name="Tritt A."/>
            <person name="Yoshinaga Y."/>
            <person name="Zwiers L.-H."/>
            <person name="Turgeon B."/>
            <person name="Goodwin S."/>
            <person name="Spatafora J."/>
            <person name="Crous P."/>
            <person name="Grigoriev I."/>
        </authorList>
    </citation>
    <scope>NUCLEOTIDE SEQUENCE</scope>
    <source>
        <strain evidence="2">CBS 183.55</strain>
    </source>
</reference>
<evidence type="ECO:0000256" key="1">
    <source>
        <dbReference type="SAM" id="MobiDB-lite"/>
    </source>
</evidence>
<gene>
    <name evidence="2" type="ORF">M421DRAFT_159192</name>
</gene>
<evidence type="ECO:0000313" key="3">
    <source>
        <dbReference type="Proteomes" id="UP000800082"/>
    </source>
</evidence>
<sequence>MMYSPPPPVYLGKDPEWPFGALASSSSGIVSLDLNDLRPQEFRTSRGSSHAYDSDDETAESTLGSDSGECLERRMIEDFGGDDEVAHARSSTSGLYTPTSRSDDQELR</sequence>
<dbReference type="EMBL" id="ML978969">
    <property type="protein sequence ID" value="KAF1928355.1"/>
    <property type="molecule type" value="Genomic_DNA"/>
</dbReference>
<keyword evidence="3" id="KW-1185">Reference proteome</keyword>
<dbReference type="AlphaFoldDB" id="A0A6A5RJ01"/>
<dbReference type="Proteomes" id="UP000800082">
    <property type="component" value="Unassembled WGS sequence"/>
</dbReference>
<organism evidence="2 3">
    <name type="scientific">Didymella exigua CBS 183.55</name>
    <dbReference type="NCBI Taxonomy" id="1150837"/>
    <lineage>
        <taxon>Eukaryota</taxon>
        <taxon>Fungi</taxon>
        <taxon>Dikarya</taxon>
        <taxon>Ascomycota</taxon>
        <taxon>Pezizomycotina</taxon>
        <taxon>Dothideomycetes</taxon>
        <taxon>Pleosporomycetidae</taxon>
        <taxon>Pleosporales</taxon>
        <taxon>Pleosporineae</taxon>
        <taxon>Didymellaceae</taxon>
        <taxon>Didymella</taxon>
    </lineage>
</organism>
<accession>A0A6A5RJ01</accession>
<proteinExistence type="predicted"/>
<protein>
    <submittedName>
        <fullName evidence="2">Uncharacterized protein</fullName>
    </submittedName>
</protein>
<feature type="compositionally biased region" description="Polar residues" evidence="1">
    <location>
        <begin position="89"/>
        <end position="100"/>
    </location>
</feature>